<proteinExistence type="predicted"/>
<gene>
    <name evidence="1" type="ORF">AUP74_00667</name>
</gene>
<name>A0A1C9W4Q1_9GAMM</name>
<dbReference type="STRING" id="1769779.AUP74_00667"/>
<accession>A0A1C9W4Q1</accession>
<sequence>MTIPELEQLMTGKRVFRSIAIPIQAFDALQGLKRRHNLANNNEVISYALIRTEEETSPPNEQSTQCTAVHR</sequence>
<evidence type="ECO:0000313" key="2">
    <source>
        <dbReference type="Proteomes" id="UP000095672"/>
    </source>
</evidence>
<dbReference type="AlphaFoldDB" id="A0A1C9W4Q1"/>
<keyword evidence="2" id="KW-1185">Reference proteome</keyword>
<reference evidence="2" key="1">
    <citation type="submission" date="2016-01" db="EMBL/GenBank/DDBJ databases">
        <title>Complete genome sequence of Microbulbifer sp. CCB-MM1, a halophile isolated from Matang Mangrove Forest, Perak.</title>
        <authorList>
            <person name="Moh T.H."/>
            <person name="Dinesh B."/>
            <person name="Lau N.-S."/>
            <person name="Go F."/>
            <person name="Alexander Chong S.-C."/>
        </authorList>
    </citation>
    <scope>NUCLEOTIDE SEQUENCE [LARGE SCALE GENOMIC DNA]</scope>
    <source>
        <strain evidence="2">CCB-MM1</strain>
    </source>
</reference>
<dbReference type="Proteomes" id="UP000095672">
    <property type="component" value="Chromosome"/>
</dbReference>
<protein>
    <submittedName>
        <fullName evidence="1">Uncharacterized protein</fullName>
    </submittedName>
</protein>
<organism evidence="1 2">
    <name type="scientific">Microbulbifer aggregans</name>
    <dbReference type="NCBI Taxonomy" id="1769779"/>
    <lineage>
        <taxon>Bacteria</taxon>
        <taxon>Pseudomonadati</taxon>
        <taxon>Pseudomonadota</taxon>
        <taxon>Gammaproteobacteria</taxon>
        <taxon>Cellvibrionales</taxon>
        <taxon>Microbulbiferaceae</taxon>
        <taxon>Microbulbifer</taxon>
    </lineage>
</organism>
<evidence type="ECO:0000313" key="1">
    <source>
        <dbReference type="EMBL" id="AOS96136.1"/>
    </source>
</evidence>
<dbReference type="KEGG" id="micc:AUP74_00667"/>
<dbReference type="EMBL" id="CP014143">
    <property type="protein sequence ID" value="AOS96136.1"/>
    <property type="molecule type" value="Genomic_DNA"/>
</dbReference>